<dbReference type="PROSITE" id="PS50075">
    <property type="entry name" value="CARRIER"/>
    <property type="match status" value="1"/>
</dbReference>
<evidence type="ECO:0000259" key="5">
    <source>
        <dbReference type="PROSITE" id="PS50075"/>
    </source>
</evidence>
<dbReference type="Gene3D" id="2.30.38.10">
    <property type="entry name" value="Luciferase, Domain 3"/>
    <property type="match status" value="1"/>
</dbReference>
<gene>
    <name evidence="6" type="ORF">QEZ40_000447</name>
</gene>
<proteinExistence type="predicted"/>
<dbReference type="PROSITE" id="PS00455">
    <property type="entry name" value="AMP_BINDING"/>
    <property type="match status" value="1"/>
</dbReference>
<evidence type="ECO:0000313" key="7">
    <source>
        <dbReference type="Proteomes" id="UP001223390"/>
    </source>
</evidence>
<dbReference type="Proteomes" id="UP001223390">
    <property type="component" value="Unassembled WGS sequence"/>
</dbReference>
<dbReference type="Pfam" id="PF00975">
    <property type="entry name" value="Thioesterase"/>
    <property type="match status" value="1"/>
</dbReference>
<dbReference type="InterPro" id="IPR036736">
    <property type="entry name" value="ACP-like_sf"/>
</dbReference>
<reference evidence="6 7" key="1">
    <citation type="submission" date="2023-05" db="EMBL/GenBank/DDBJ databases">
        <title>Sequencing and Assembly of Streptomyces sp. NP73.</title>
        <authorList>
            <person name="Konwar A.N."/>
            <person name="Saikia K."/>
            <person name="Thakur D."/>
        </authorList>
    </citation>
    <scope>NUCLEOTIDE SEQUENCE [LARGE SCALE GENOMIC DNA]</scope>
    <source>
        <strain evidence="6 7">NP73</strain>
    </source>
</reference>
<dbReference type="Pfam" id="PF00550">
    <property type="entry name" value="PP-binding"/>
    <property type="match status" value="1"/>
</dbReference>
<feature type="domain" description="Carrier" evidence="5">
    <location>
        <begin position="976"/>
        <end position="1053"/>
    </location>
</feature>
<dbReference type="Pfam" id="PF13193">
    <property type="entry name" value="AMP-binding_C"/>
    <property type="match status" value="1"/>
</dbReference>
<dbReference type="InterPro" id="IPR045851">
    <property type="entry name" value="AMP-bd_C_sf"/>
</dbReference>
<dbReference type="SUPFAM" id="SSF52777">
    <property type="entry name" value="CoA-dependent acyltransferases"/>
    <property type="match status" value="2"/>
</dbReference>
<dbReference type="InterPro" id="IPR029058">
    <property type="entry name" value="AB_hydrolase_fold"/>
</dbReference>
<evidence type="ECO:0000313" key="6">
    <source>
        <dbReference type="EMBL" id="MDK9496107.1"/>
    </source>
</evidence>
<dbReference type="InterPro" id="IPR006162">
    <property type="entry name" value="Ppantetheine_attach_site"/>
</dbReference>
<evidence type="ECO:0000256" key="1">
    <source>
        <dbReference type="ARBA" id="ARBA00001957"/>
    </source>
</evidence>
<dbReference type="InterPro" id="IPR000873">
    <property type="entry name" value="AMP-dep_synth/lig_dom"/>
</dbReference>
<dbReference type="CDD" id="cd05930">
    <property type="entry name" value="A_NRPS"/>
    <property type="match status" value="1"/>
</dbReference>
<keyword evidence="3" id="KW-0597">Phosphoprotein</keyword>
<dbReference type="CDD" id="cd19531">
    <property type="entry name" value="LCL_NRPS-like"/>
    <property type="match status" value="1"/>
</dbReference>
<dbReference type="InterPro" id="IPR010071">
    <property type="entry name" value="AA_adenyl_dom"/>
</dbReference>
<comment type="caution">
    <text evidence="6">The sequence shown here is derived from an EMBL/GenBank/DDBJ whole genome shotgun (WGS) entry which is preliminary data.</text>
</comment>
<dbReference type="PANTHER" id="PTHR45527">
    <property type="entry name" value="NONRIBOSOMAL PEPTIDE SYNTHETASE"/>
    <property type="match status" value="1"/>
</dbReference>
<dbReference type="InterPro" id="IPR025110">
    <property type="entry name" value="AMP-bd_C"/>
</dbReference>
<dbReference type="Gene3D" id="3.30.559.30">
    <property type="entry name" value="Nonribosomal peptide synthetase, condensation domain"/>
    <property type="match status" value="1"/>
</dbReference>
<dbReference type="SUPFAM" id="SSF47336">
    <property type="entry name" value="ACP-like"/>
    <property type="match status" value="1"/>
</dbReference>
<dbReference type="SMART" id="SM00823">
    <property type="entry name" value="PKS_PP"/>
    <property type="match status" value="1"/>
</dbReference>
<dbReference type="Gene3D" id="3.40.50.1820">
    <property type="entry name" value="alpha/beta hydrolase"/>
    <property type="match status" value="1"/>
</dbReference>
<dbReference type="Pfam" id="PF00501">
    <property type="entry name" value="AMP-binding"/>
    <property type="match status" value="1"/>
</dbReference>
<dbReference type="Gene3D" id="3.30.300.30">
    <property type="match status" value="1"/>
</dbReference>
<accession>A0ABT7GR72</accession>
<dbReference type="Gene3D" id="3.30.559.10">
    <property type="entry name" value="Chloramphenicol acetyltransferase-like domain"/>
    <property type="match status" value="1"/>
</dbReference>
<dbReference type="SUPFAM" id="SSF53474">
    <property type="entry name" value="alpha/beta-Hydrolases"/>
    <property type="match status" value="1"/>
</dbReference>
<sequence>MSTSPLSHGQKRLWLLHQLDPGDTAYNMTLNLRFPGGIHLPALHDALAALTARHEILRTRYITDTDGEPVQETAAAFTVPLAVEHAPRDGGWQALVADTANRPFDLAQAPPLNATVIRCDDGADVLCLAMHHILTDGRSQLVLQNDLTALYEACAAGVPADLPPPAGTYAQYTATQHGRLTTDHLQRGLEHWRGELAGFEPLELPTDRPRPARRSTTGHKIRTMLPADLTLRLRQYAFRRRVALSSVLLAAFQAVLSLQTGQDDITIGTVFTGRDDPAFHDTVGFFVNTVAVRTDLAATATVRAHVRLTHAKVTAAHAYQDIPFERVVDALRPARTAGRDALFDVLHVHHGEMPPDREPGTTHTVHRARWSAPTVRFDLELDTALVEDRLAVTFNHRTDLYHPATITGLRDRFVRLLRETVHDDDRPLRDIPLLDDHERMRVLAQGTGARVPAPELLHEAFERQARTTPDATALVSGPATLTYAELNARANQLARRMIARGAGPESVVAVALPRGGAHVTALLASLKAGAAFLSLDHTQPAERTAQILGEARPHLLIADTETLRTATQTGSAPAETLLVNTLQGARERTSQATGDITDAERTRPLEPRDAAYVIYTSGSTGRPKGVVVEQRALANVTAHHARELFGRAAQAAGRPRLRVALTAAWSFDASWQGPIALAAGHELHVIDDDTRRDARALARYTATRAIDVVDQTPAFMRQLLDAGLLTGPGHTPALLVLGGEAVGQSLWDELRAVPGVLAYNCYGPSECTVDIMGADLADDPLPNIGRPVWNTTLHILDEHLRPVPAGVHGELYVAGDQLARGYLNRPDLTAERFVANPFGPPGSRMYRTGDIARWRHDGTVAFLGRADHQVKIRGYRIEPGEIEAALEQHPDVARAAVVVREDPPGDRRLVAYLVPASPGRPLDPAPLRRHTAGLLPAYMVPAAFVPLEAFPLTGNGKLDPRSLPAPTPSALPGGRAPRTPRERVLCDLFGEALGTPAGTVTIDDNFFDLGGHSLLAARLAARVREALGAEVALRDLFAAPTPAKLAELAGTGSAHAGDSLTVLLPLRADGEGPPLFCVHPGIGMSWCYAALLPHLDAGHSVYALQARGILDPGARPATLQEMAADYVAEIRTLQPHGPYRLLGWSFGGLVAHAMATALRAAGEEVELLALMDAFPAPPPGEREPAPATDRAREVMTLLLGGEDPAEALAGLPSEPGTADLARAAARHHPLLADLGPETTAALCDTVTHHMRLMDDHVPGHFDGGLLFFSATSPQDARPDRARQVWRTFVRGAIDHHRLDCDHHAMTTPAPMAAIGAEINRRLSTHRPR</sequence>
<keyword evidence="2" id="KW-0596">Phosphopantetheine</keyword>
<evidence type="ECO:0000256" key="3">
    <source>
        <dbReference type="ARBA" id="ARBA00022553"/>
    </source>
</evidence>
<dbReference type="PROSITE" id="PS00012">
    <property type="entry name" value="PHOSPHOPANTETHEINE"/>
    <property type="match status" value="1"/>
</dbReference>
<dbReference type="InterPro" id="IPR020806">
    <property type="entry name" value="PKS_PP-bd"/>
</dbReference>
<dbReference type="PANTHER" id="PTHR45527:SF1">
    <property type="entry name" value="FATTY ACID SYNTHASE"/>
    <property type="match status" value="1"/>
</dbReference>
<dbReference type="SUPFAM" id="SSF56801">
    <property type="entry name" value="Acetyl-CoA synthetase-like"/>
    <property type="match status" value="1"/>
</dbReference>
<dbReference type="RefSeq" id="WP_285341640.1">
    <property type="nucleotide sequence ID" value="NZ_JASITI010000010.1"/>
</dbReference>
<dbReference type="NCBIfam" id="TIGR01733">
    <property type="entry name" value="AA-adenyl-dom"/>
    <property type="match status" value="1"/>
</dbReference>
<evidence type="ECO:0000256" key="4">
    <source>
        <dbReference type="SAM" id="MobiDB-lite"/>
    </source>
</evidence>
<keyword evidence="7" id="KW-1185">Reference proteome</keyword>
<dbReference type="InterPro" id="IPR023213">
    <property type="entry name" value="CAT-like_dom_sf"/>
</dbReference>
<organism evidence="6 7">
    <name type="scientific">Streptomyces katrae</name>
    <dbReference type="NCBI Taxonomy" id="68223"/>
    <lineage>
        <taxon>Bacteria</taxon>
        <taxon>Bacillati</taxon>
        <taxon>Actinomycetota</taxon>
        <taxon>Actinomycetes</taxon>
        <taxon>Kitasatosporales</taxon>
        <taxon>Streptomycetaceae</taxon>
        <taxon>Streptomyces</taxon>
    </lineage>
</organism>
<dbReference type="EMBL" id="JASITI010000010">
    <property type="protein sequence ID" value="MDK9496107.1"/>
    <property type="molecule type" value="Genomic_DNA"/>
</dbReference>
<evidence type="ECO:0000256" key="2">
    <source>
        <dbReference type="ARBA" id="ARBA00022450"/>
    </source>
</evidence>
<comment type="cofactor">
    <cofactor evidence="1">
        <name>pantetheine 4'-phosphate</name>
        <dbReference type="ChEBI" id="CHEBI:47942"/>
    </cofactor>
</comment>
<protein>
    <submittedName>
        <fullName evidence="6">Amino acid adenylation domain-containing protein</fullName>
    </submittedName>
</protein>
<dbReference type="Gene3D" id="3.40.50.980">
    <property type="match status" value="2"/>
</dbReference>
<dbReference type="Pfam" id="PF00668">
    <property type="entry name" value="Condensation"/>
    <property type="match status" value="1"/>
</dbReference>
<dbReference type="InterPro" id="IPR020845">
    <property type="entry name" value="AMP-binding_CS"/>
</dbReference>
<feature type="region of interest" description="Disordered" evidence="4">
    <location>
        <begin position="958"/>
        <end position="978"/>
    </location>
</feature>
<dbReference type="InterPro" id="IPR009081">
    <property type="entry name" value="PP-bd_ACP"/>
</dbReference>
<dbReference type="InterPro" id="IPR001031">
    <property type="entry name" value="Thioesterase"/>
</dbReference>
<dbReference type="InterPro" id="IPR001242">
    <property type="entry name" value="Condensation_dom"/>
</dbReference>
<name>A0ABT7GR72_9ACTN</name>